<feature type="compositionally biased region" description="Basic and acidic residues" evidence="5">
    <location>
        <begin position="172"/>
        <end position="183"/>
    </location>
</feature>
<dbReference type="InterPro" id="IPR005234">
    <property type="entry name" value="ScpB_csome_segregation"/>
</dbReference>
<feature type="region of interest" description="Disordered" evidence="5">
    <location>
        <begin position="166"/>
        <end position="190"/>
    </location>
</feature>
<dbReference type="InterPro" id="IPR036390">
    <property type="entry name" value="WH_DNA-bd_sf"/>
</dbReference>
<accession>A0A931WP72</accession>
<dbReference type="InterPro" id="IPR036388">
    <property type="entry name" value="WH-like_DNA-bd_sf"/>
</dbReference>
<evidence type="ECO:0000313" key="7">
    <source>
        <dbReference type="Proteomes" id="UP000724148"/>
    </source>
</evidence>
<keyword evidence="2" id="KW-0132">Cell division</keyword>
<evidence type="ECO:0000256" key="4">
    <source>
        <dbReference type="ARBA" id="ARBA00023306"/>
    </source>
</evidence>
<dbReference type="GO" id="GO:0051304">
    <property type="term" value="P:chromosome separation"/>
    <property type="evidence" value="ECO:0007669"/>
    <property type="project" value="InterPro"/>
</dbReference>
<dbReference type="Gene3D" id="1.10.10.10">
    <property type="entry name" value="Winged helix-like DNA-binding domain superfamily/Winged helix DNA-binding domain"/>
    <property type="match status" value="2"/>
</dbReference>
<keyword evidence="4" id="KW-0131">Cell cycle</keyword>
<dbReference type="PANTHER" id="PTHR34298">
    <property type="entry name" value="SEGREGATION AND CONDENSATION PROTEIN B"/>
    <property type="match status" value="1"/>
</dbReference>
<dbReference type="Proteomes" id="UP000724148">
    <property type="component" value="Unassembled WGS sequence"/>
</dbReference>
<dbReference type="AlphaFoldDB" id="A0A931WP72"/>
<dbReference type="NCBIfam" id="TIGR00281">
    <property type="entry name" value="SMC-Scp complex subunit ScpB"/>
    <property type="match status" value="1"/>
</dbReference>
<protein>
    <submittedName>
        <fullName evidence="6">SMC-Scp complex subunit ScpB</fullName>
    </submittedName>
</protein>
<keyword evidence="1" id="KW-0963">Cytoplasm</keyword>
<organism evidence="6 7">
    <name type="scientific">Candidatus Sungiibacteriota bacterium</name>
    <dbReference type="NCBI Taxonomy" id="2750080"/>
    <lineage>
        <taxon>Bacteria</taxon>
        <taxon>Candidatus Sungiibacteriota</taxon>
    </lineage>
</organism>
<dbReference type="GO" id="GO:0051301">
    <property type="term" value="P:cell division"/>
    <property type="evidence" value="ECO:0007669"/>
    <property type="project" value="UniProtKB-KW"/>
</dbReference>
<evidence type="ECO:0000256" key="1">
    <source>
        <dbReference type="ARBA" id="ARBA00022490"/>
    </source>
</evidence>
<dbReference type="PIRSF" id="PIRSF019345">
    <property type="entry name" value="ScpB"/>
    <property type="match status" value="1"/>
</dbReference>
<evidence type="ECO:0000256" key="5">
    <source>
        <dbReference type="SAM" id="MobiDB-lite"/>
    </source>
</evidence>
<evidence type="ECO:0000256" key="3">
    <source>
        <dbReference type="ARBA" id="ARBA00022829"/>
    </source>
</evidence>
<keyword evidence="3" id="KW-0159">Chromosome partition</keyword>
<reference evidence="6" key="1">
    <citation type="submission" date="2020-07" db="EMBL/GenBank/DDBJ databases">
        <title>Huge and variable diversity of episymbiotic CPR bacteria and DPANN archaea in groundwater ecosystems.</title>
        <authorList>
            <person name="He C.Y."/>
            <person name="Keren R."/>
            <person name="Whittaker M."/>
            <person name="Farag I.F."/>
            <person name="Doudna J."/>
            <person name="Cate J.H.D."/>
            <person name="Banfield J.F."/>
        </authorList>
    </citation>
    <scope>NUCLEOTIDE SEQUENCE</scope>
    <source>
        <strain evidence="6">NC_groundwater_193_Ag_S-0.1um_51_7</strain>
    </source>
</reference>
<dbReference type="EMBL" id="JACOZA010000008">
    <property type="protein sequence ID" value="MBI2096640.1"/>
    <property type="molecule type" value="Genomic_DNA"/>
</dbReference>
<comment type="caution">
    <text evidence="6">The sequence shown here is derived from an EMBL/GenBank/DDBJ whole genome shotgun (WGS) entry which is preliminary data.</text>
</comment>
<gene>
    <name evidence="6" type="primary">scpB</name>
    <name evidence="6" type="ORF">HYT40_00565</name>
</gene>
<evidence type="ECO:0000313" key="6">
    <source>
        <dbReference type="EMBL" id="MBI2096640.1"/>
    </source>
</evidence>
<evidence type="ECO:0000256" key="2">
    <source>
        <dbReference type="ARBA" id="ARBA00022618"/>
    </source>
</evidence>
<name>A0A931WP72_9BACT</name>
<proteinExistence type="predicted"/>
<dbReference type="PANTHER" id="PTHR34298:SF2">
    <property type="entry name" value="SEGREGATION AND CONDENSATION PROTEIN B"/>
    <property type="match status" value="1"/>
</dbReference>
<dbReference type="SUPFAM" id="SSF46785">
    <property type="entry name" value="Winged helix' DNA-binding domain"/>
    <property type="match status" value="2"/>
</dbReference>
<sequence>MLKSKIEAILFMSGEPVGAARFAKILGVKIGAVESALEELKSDYAGRGIRLIRHNDAWQLGTAPEASDAIESLVKSEFSDELSKAALEVLSIIAYKGPLTRTEIEYIRGVNSSFILRSLLLRGLIERMENPKDARSYLYRVSVDFIKHLGLENIGELPEWESFHKAPVPAPEDEKSIEADAANHNKNPAA</sequence>
<dbReference type="Pfam" id="PF04079">
    <property type="entry name" value="SMC_ScpB"/>
    <property type="match status" value="1"/>
</dbReference>